<dbReference type="EMBL" id="GBXM01071943">
    <property type="protein sequence ID" value="JAH36634.1"/>
    <property type="molecule type" value="Transcribed_RNA"/>
</dbReference>
<sequence length="75" mass="8184">MRISGSLVKELGGEHTGTVCLSSYSISIDRNKISHTHTLEVESKICSNVIHTVYKCTKTNGSQILISICFSTIGR</sequence>
<proteinExistence type="predicted"/>
<evidence type="ECO:0000313" key="1">
    <source>
        <dbReference type="EMBL" id="JAH36634.1"/>
    </source>
</evidence>
<dbReference type="AlphaFoldDB" id="A0A0E9S5C3"/>
<organism evidence="1">
    <name type="scientific">Anguilla anguilla</name>
    <name type="common">European freshwater eel</name>
    <name type="synonym">Muraena anguilla</name>
    <dbReference type="NCBI Taxonomy" id="7936"/>
    <lineage>
        <taxon>Eukaryota</taxon>
        <taxon>Metazoa</taxon>
        <taxon>Chordata</taxon>
        <taxon>Craniata</taxon>
        <taxon>Vertebrata</taxon>
        <taxon>Euteleostomi</taxon>
        <taxon>Actinopterygii</taxon>
        <taxon>Neopterygii</taxon>
        <taxon>Teleostei</taxon>
        <taxon>Anguilliformes</taxon>
        <taxon>Anguillidae</taxon>
        <taxon>Anguilla</taxon>
    </lineage>
</organism>
<reference evidence="1" key="2">
    <citation type="journal article" date="2015" name="Fish Shellfish Immunol.">
        <title>Early steps in the European eel (Anguilla anguilla)-Vibrio vulnificus interaction in the gills: Role of the RtxA13 toxin.</title>
        <authorList>
            <person name="Callol A."/>
            <person name="Pajuelo D."/>
            <person name="Ebbesson L."/>
            <person name="Teles M."/>
            <person name="MacKenzie S."/>
            <person name="Amaro C."/>
        </authorList>
    </citation>
    <scope>NUCLEOTIDE SEQUENCE</scope>
</reference>
<protein>
    <submittedName>
        <fullName evidence="1">Uncharacterized protein</fullName>
    </submittedName>
</protein>
<name>A0A0E9S5C3_ANGAN</name>
<accession>A0A0E9S5C3</accession>
<reference evidence="1" key="1">
    <citation type="submission" date="2014-11" db="EMBL/GenBank/DDBJ databases">
        <authorList>
            <person name="Amaro Gonzalez C."/>
        </authorList>
    </citation>
    <scope>NUCLEOTIDE SEQUENCE</scope>
</reference>